<dbReference type="OrthoDB" id="3211287at2"/>
<dbReference type="AlphaFoldDB" id="A0A080N5Y7"/>
<organism evidence="5 6">
    <name type="scientific">Bifidobacterium bombi DSM 19703</name>
    <dbReference type="NCBI Taxonomy" id="1341695"/>
    <lineage>
        <taxon>Bacteria</taxon>
        <taxon>Bacillati</taxon>
        <taxon>Actinomycetota</taxon>
        <taxon>Actinomycetes</taxon>
        <taxon>Bifidobacteriales</taxon>
        <taxon>Bifidobacteriaceae</taxon>
        <taxon>Bifidobacterium</taxon>
    </lineage>
</organism>
<accession>A0A080N5Y7</accession>
<sequence length="271" mass="29564">MGNKETNEKTPIDRNIHTQYDEENDNIETGAFPVIRRRVHKLGVSKSGRPLTHALIVLLCALLSFGYVIQLNNKTSTYETMSEEELTRLIGETSTQVQNLERRKSELTSQLNSLQLSADKQKEAERIASQNAQTSGLLSGRLPAEGKGVVITVDRGSKAPVDAATMFQLLEELRNAGVEVMSLNGVRVVTSTYLADAKGGLECDGKILKPPYTVKAIGDQQNLQNAVNIAGGVGSRLKVKFGSSVTVDASDNVEINETSSPRQFRYAQTVE</sequence>
<name>A0A080N5Y7_9BIFI</name>
<evidence type="ECO:0000313" key="6">
    <source>
        <dbReference type="Proteomes" id="UP000028730"/>
    </source>
</evidence>
<evidence type="ECO:0000256" key="2">
    <source>
        <dbReference type="SAM" id="Coils"/>
    </source>
</evidence>
<keyword evidence="6" id="KW-1185">Reference proteome</keyword>
<dbReference type="Proteomes" id="UP000028730">
    <property type="component" value="Unassembled WGS sequence"/>
</dbReference>
<dbReference type="eggNOG" id="COG3879">
    <property type="taxonomic scope" value="Bacteria"/>
</dbReference>
<dbReference type="PANTHER" id="PTHR37313:SF2">
    <property type="entry name" value="UPF0749 PROTEIN YLXX"/>
    <property type="match status" value="1"/>
</dbReference>
<feature type="region of interest" description="Disordered" evidence="3">
    <location>
        <begin position="1"/>
        <end position="21"/>
    </location>
</feature>
<dbReference type="RefSeq" id="WP_044086629.1">
    <property type="nucleotide sequence ID" value="NZ_ATLK01000001.1"/>
</dbReference>
<dbReference type="InterPro" id="IPR010273">
    <property type="entry name" value="DUF881"/>
</dbReference>
<keyword evidence="4" id="KW-1133">Transmembrane helix</keyword>
<comment type="caution">
    <text evidence="5">The sequence shown here is derived from an EMBL/GenBank/DDBJ whole genome shotgun (WGS) entry which is preliminary data.</text>
</comment>
<keyword evidence="2" id="KW-0175">Coiled coil</keyword>
<evidence type="ECO:0000256" key="4">
    <source>
        <dbReference type="SAM" id="Phobius"/>
    </source>
</evidence>
<proteinExistence type="inferred from homology"/>
<dbReference type="EMBL" id="ATLK01000001">
    <property type="protein sequence ID" value="KFF31119.1"/>
    <property type="molecule type" value="Genomic_DNA"/>
</dbReference>
<keyword evidence="4" id="KW-0472">Membrane</keyword>
<feature type="transmembrane region" description="Helical" evidence="4">
    <location>
        <begin position="51"/>
        <end position="69"/>
    </location>
</feature>
<feature type="coiled-coil region" evidence="2">
    <location>
        <begin position="83"/>
        <end position="124"/>
    </location>
</feature>
<gene>
    <name evidence="5" type="ORF">BBOMB_0451</name>
</gene>
<feature type="compositionally biased region" description="Basic and acidic residues" evidence="3">
    <location>
        <begin position="1"/>
        <end position="20"/>
    </location>
</feature>
<comment type="similarity">
    <text evidence="1">Belongs to the UPF0749 family.</text>
</comment>
<evidence type="ECO:0000256" key="1">
    <source>
        <dbReference type="ARBA" id="ARBA00009108"/>
    </source>
</evidence>
<dbReference type="Gene3D" id="3.30.70.1880">
    <property type="entry name" value="Protein of unknown function DUF881"/>
    <property type="match status" value="1"/>
</dbReference>
<dbReference type="PANTHER" id="PTHR37313">
    <property type="entry name" value="UPF0749 PROTEIN RV1825"/>
    <property type="match status" value="1"/>
</dbReference>
<keyword evidence="4" id="KW-0812">Transmembrane</keyword>
<protein>
    <recommendedName>
        <fullName evidence="7">Division initiation protein</fullName>
    </recommendedName>
</protein>
<evidence type="ECO:0000313" key="5">
    <source>
        <dbReference type="EMBL" id="KFF31119.1"/>
    </source>
</evidence>
<evidence type="ECO:0008006" key="7">
    <source>
        <dbReference type="Google" id="ProtNLM"/>
    </source>
</evidence>
<dbReference type="GO" id="GO:0005886">
    <property type="term" value="C:plasma membrane"/>
    <property type="evidence" value="ECO:0007669"/>
    <property type="project" value="TreeGrafter"/>
</dbReference>
<reference evidence="5 6" key="1">
    <citation type="journal article" date="2014" name="Appl. Environ. Microbiol.">
        <title>Genomic encyclopedia of type strains of the genus Bifidobacterium.</title>
        <authorList>
            <person name="Milani C."/>
            <person name="Lugli G.A."/>
            <person name="Duranti S."/>
            <person name="Turroni F."/>
            <person name="Bottacini F."/>
            <person name="Mangifesta M."/>
            <person name="Sanchez B."/>
            <person name="Viappiani A."/>
            <person name="Mancabelli L."/>
            <person name="Taminiau B."/>
            <person name="Delcenserie V."/>
            <person name="Barrangou R."/>
            <person name="Margolles A."/>
            <person name="van Sinderen D."/>
            <person name="Ventura M."/>
        </authorList>
    </citation>
    <scope>NUCLEOTIDE SEQUENCE [LARGE SCALE GENOMIC DNA]</scope>
    <source>
        <strain evidence="5 6">DSM 19703</strain>
    </source>
</reference>
<dbReference type="Pfam" id="PF05949">
    <property type="entry name" value="DUF881"/>
    <property type="match status" value="1"/>
</dbReference>
<evidence type="ECO:0000256" key="3">
    <source>
        <dbReference type="SAM" id="MobiDB-lite"/>
    </source>
</evidence>
<dbReference type="STRING" id="1341695.BBOMB_0451"/>